<dbReference type="PROSITE" id="PS51718">
    <property type="entry name" value="G_DYNAMIN_2"/>
    <property type="match status" value="1"/>
</dbReference>
<organism evidence="3 4">
    <name type="scientific">Zasmidium cellare ATCC 36951</name>
    <dbReference type="NCBI Taxonomy" id="1080233"/>
    <lineage>
        <taxon>Eukaryota</taxon>
        <taxon>Fungi</taxon>
        <taxon>Dikarya</taxon>
        <taxon>Ascomycota</taxon>
        <taxon>Pezizomycotina</taxon>
        <taxon>Dothideomycetes</taxon>
        <taxon>Dothideomycetidae</taxon>
        <taxon>Mycosphaerellales</taxon>
        <taxon>Mycosphaerellaceae</taxon>
        <taxon>Zasmidium</taxon>
    </lineage>
</organism>
<dbReference type="SUPFAM" id="SSF52540">
    <property type="entry name" value="P-loop containing nucleoside triphosphate hydrolases"/>
    <property type="match status" value="1"/>
</dbReference>
<dbReference type="CDD" id="cd08771">
    <property type="entry name" value="DLP_1"/>
    <property type="match status" value="1"/>
</dbReference>
<dbReference type="OrthoDB" id="415706at2759"/>
<dbReference type="Pfam" id="PF00350">
    <property type="entry name" value="Dynamin_N"/>
    <property type="match status" value="1"/>
</dbReference>
<evidence type="ECO:0008006" key="5">
    <source>
        <dbReference type="Google" id="ProtNLM"/>
    </source>
</evidence>
<dbReference type="GO" id="GO:0003924">
    <property type="term" value="F:GTPase activity"/>
    <property type="evidence" value="ECO:0007669"/>
    <property type="project" value="InterPro"/>
</dbReference>
<dbReference type="RefSeq" id="XP_033659845.1">
    <property type="nucleotide sequence ID" value="XM_033819135.1"/>
</dbReference>
<evidence type="ECO:0000259" key="1">
    <source>
        <dbReference type="PROSITE" id="PS51388"/>
    </source>
</evidence>
<feature type="domain" description="Dynamin-type G" evidence="2">
    <location>
        <begin position="8"/>
        <end position="289"/>
    </location>
</feature>
<dbReference type="InterPro" id="IPR027417">
    <property type="entry name" value="P-loop_NTPase"/>
</dbReference>
<dbReference type="PANTHER" id="PTHR11566">
    <property type="entry name" value="DYNAMIN"/>
    <property type="match status" value="1"/>
</dbReference>
<dbReference type="EMBL" id="ML993645">
    <property type="protein sequence ID" value="KAF2158956.1"/>
    <property type="molecule type" value="Genomic_DNA"/>
</dbReference>
<name>A0A6A6BZT3_ZASCE</name>
<dbReference type="InterPro" id="IPR030381">
    <property type="entry name" value="G_DYNAMIN_dom"/>
</dbReference>
<dbReference type="PANTHER" id="PTHR11566:SF21">
    <property type="entry name" value="DYNAMIN RELATED PROTEIN 1, ISOFORM A"/>
    <property type="match status" value="1"/>
</dbReference>
<dbReference type="PROSITE" id="PS51388">
    <property type="entry name" value="GED"/>
    <property type="match status" value="1"/>
</dbReference>
<dbReference type="GO" id="GO:0005874">
    <property type="term" value="C:microtubule"/>
    <property type="evidence" value="ECO:0007669"/>
    <property type="project" value="TreeGrafter"/>
</dbReference>
<dbReference type="InterPro" id="IPR020850">
    <property type="entry name" value="GED_dom"/>
</dbReference>
<dbReference type="Proteomes" id="UP000799537">
    <property type="component" value="Unassembled WGS sequence"/>
</dbReference>
<feature type="domain" description="GED" evidence="1">
    <location>
        <begin position="508"/>
        <end position="599"/>
    </location>
</feature>
<dbReference type="Gene3D" id="3.40.50.300">
    <property type="entry name" value="P-loop containing nucleotide triphosphate hydrolases"/>
    <property type="match status" value="1"/>
</dbReference>
<dbReference type="InterPro" id="IPR001401">
    <property type="entry name" value="Dynamin_GTPase"/>
</dbReference>
<dbReference type="GO" id="GO:0016559">
    <property type="term" value="P:peroxisome fission"/>
    <property type="evidence" value="ECO:0007669"/>
    <property type="project" value="TreeGrafter"/>
</dbReference>
<protein>
    <recommendedName>
        <fullName evidence="5">GED domain-containing protein</fullName>
    </recommendedName>
</protein>
<dbReference type="GO" id="GO:0048312">
    <property type="term" value="P:intracellular distribution of mitochondria"/>
    <property type="evidence" value="ECO:0007669"/>
    <property type="project" value="TreeGrafter"/>
</dbReference>
<evidence type="ECO:0000313" key="3">
    <source>
        <dbReference type="EMBL" id="KAF2158956.1"/>
    </source>
</evidence>
<dbReference type="GO" id="GO:0005739">
    <property type="term" value="C:mitochondrion"/>
    <property type="evidence" value="ECO:0007669"/>
    <property type="project" value="TreeGrafter"/>
</dbReference>
<dbReference type="AlphaFoldDB" id="A0A6A6BZT3"/>
<dbReference type="SMART" id="SM00053">
    <property type="entry name" value="DYNc"/>
    <property type="match status" value="1"/>
</dbReference>
<dbReference type="InterPro" id="IPR022812">
    <property type="entry name" value="Dynamin"/>
</dbReference>
<dbReference type="Gene3D" id="1.20.120.1240">
    <property type="entry name" value="Dynamin, middle domain"/>
    <property type="match status" value="1"/>
</dbReference>
<dbReference type="PRINTS" id="PR00195">
    <property type="entry name" value="DYNAMIN"/>
</dbReference>
<keyword evidence="4" id="KW-1185">Reference proteome</keyword>
<gene>
    <name evidence="3" type="ORF">M409DRAFT_71369</name>
</gene>
<reference evidence="3" key="1">
    <citation type="journal article" date="2020" name="Stud. Mycol.">
        <title>101 Dothideomycetes genomes: a test case for predicting lifestyles and emergence of pathogens.</title>
        <authorList>
            <person name="Haridas S."/>
            <person name="Albert R."/>
            <person name="Binder M."/>
            <person name="Bloem J."/>
            <person name="Labutti K."/>
            <person name="Salamov A."/>
            <person name="Andreopoulos B."/>
            <person name="Baker S."/>
            <person name="Barry K."/>
            <person name="Bills G."/>
            <person name="Bluhm B."/>
            <person name="Cannon C."/>
            <person name="Castanera R."/>
            <person name="Culley D."/>
            <person name="Daum C."/>
            <person name="Ezra D."/>
            <person name="Gonzalez J."/>
            <person name="Henrissat B."/>
            <person name="Kuo A."/>
            <person name="Liang C."/>
            <person name="Lipzen A."/>
            <person name="Lutzoni F."/>
            <person name="Magnuson J."/>
            <person name="Mondo S."/>
            <person name="Nolan M."/>
            <person name="Ohm R."/>
            <person name="Pangilinan J."/>
            <person name="Park H.-J."/>
            <person name="Ramirez L."/>
            <person name="Alfaro M."/>
            <person name="Sun H."/>
            <person name="Tritt A."/>
            <person name="Yoshinaga Y."/>
            <person name="Zwiers L.-H."/>
            <person name="Turgeon B."/>
            <person name="Goodwin S."/>
            <person name="Spatafora J."/>
            <person name="Crous P."/>
            <person name="Grigoriev I."/>
        </authorList>
    </citation>
    <scope>NUCLEOTIDE SEQUENCE</scope>
    <source>
        <strain evidence="3">ATCC 36951</strain>
    </source>
</reference>
<dbReference type="GeneID" id="54572407"/>
<dbReference type="GO" id="GO:0006897">
    <property type="term" value="P:endocytosis"/>
    <property type="evidence" value="ECO:0007669"/>
    <property type="project" value="TreeGrafter"/>
</dbReference>
<proteinExistence type="predicted"/>
<accession>A0A6A6BZT3</accession>
<dbReference type="GO" id="GO:0000266">
    <property type="term" value="P:mitochondrial fission"/>
    <property type="evidence" value="ECO:0007669"/>
    <property type="project" value="TreeGrafter"/>
</dbReference>
<evidence type="ECO:0000313" key="4">
    <source>
        <dbReference type="Proteomes" id="UP000799537"/>
    </source>
</evidence>
<dbReference type="GO" id="GO:0008017">
    <property type="term" value="F:microtubule binding"/>
    <property type="evidence" value="ECO:0007669"/>
    <property type="project" value="TreeGrafter"/>
</dbReference>
<dbReference type="InterPro" id="IPR045063">
    <property type="entry name" value="Dynamin_N"/>
</dbReference>
<evidence type="ECO:0000259" key="2">
    <source>
        <dbReference type="PROSITE" id="PS51718"/>
    </source>
</evidence>
<dbReference type="GO" id="GO:0005525">
    <property type="term" value="F:GTP binding"/>
    <property type="evidence" value="ECO:0007669"/>
    <property type="project" value="InterPro"/>
</dbReference>
<dbReference type="GO" id="GO:0016020">
    <property type="term" value="C:membrane"/>
    <property type="evidence" value="ECO:0007669"/>
    <property type="project" value="TreeGrafter"/>
</dbReference>
<sequence length="627" mass="70836">MKERNKLADLFTSIYSLWRNSAGKSSTLEVVTGFPFPRQDGLYTALMINVSLIPHSSRSQERKDQISSFNRALNSFSDLPDVIAAAGAVLGLSRISDHDAGPTFAQDVLQIRVNGPTGLHLSAVDLQGIIQVRSEEQADSDIAAVHSLVDSYMANGRSIILAVVYLSRKKNANQPVMSKCKKFDPSGERTIGVITKPDLINDGAKACIAQLSRNEDTTKLGLGFFLLKNPSPKETQQALSLAIREAIERDFSTAEPWSRQDLNPSRLGINHLRRFLQELLDKHIERELPKENYSDFGFLGTSSDSVPLTRLRAIVHASNTIYSEMMRSKGEQRKVVSSMEAVENEDAYTDSDVDDVSGQLLVSEREMKAWVKKVYLSTRGRQLPGDFNHVFLAELFHLQSSRWLELTRGHLSSLHESIETFMDIVISHIAEESHTRSSLRPTYNHYYTDNIQRARNDAARKALKRAMDQTTAEDYGGRMHISNSNKELQRLLASLQSRMVVNMDDQACNEARDALEAYYKVARKRFFDNVCRQVVERHLIRNLCYAFSPEKLAGYTDDDLYAIAGEFNECVEKRERLKQLSAALKEVLAELVPTLKSLDRDWIREMTYGLTAWSTTTLCENRVLPMN</sequence>